<dbReference type="SUPFAM" id="SSF55048">
    <property type="entry name" value="Probable ACP-binding domain of malonyl-CoA ACP transacylase"/>
    <property type="match status" value="1"/>
</dbReference>
<dbReference type="FunFam" id="1.10.1200.10:FF:000007">
    <property type="entry name" value="Probable polyketide synthase pks17"/>
    <property type="match status" value="1"/>
</dbReference>
<dbReference type="SUPFAM" id="SSF51735">
    <property type="entry name" value="NAD(P)-binding Rossmann-fold domains"/>
    <property type="match status" value="1"/>
</dbReference>
<dbReference type="InterPro" id="IPR016036">
    <property type="entry name" value="Malonyl_transacylase_ACP-bd"/>
</dbReference>
<evidence type="ECO:0000259" key="10">
    <source>
        <dbReference type="PROSITE" id="PS50075"/>
    </source>
</evidence>
<dbReference type="SMART" id="SM00823">
    <property type="entry name" value="PKS_PP"/>
    <property type="match status" value="1"/>
</dbReference>
<gene>
    <name evidence="13" type="ORF">GCM10010269_82590</name>
</gene>
<name>A0A918GEY6_9ACTN</name>
<feature type="domain" description="Ketosynthase family 3 (KS3)" evidence="11">
    <location>
        <begin position="33"/>
        <end position="458"/>
    </location>
</feature>
<dbReference type="InterPro" id="IPR036291">
    <property type="entry name" value="NAD(P)-bd_dom_sf"/>
</dbReference>
<dbReference type="SMART" id="SM00826">
    <property type="entry name" value="PKS_DH"/>
    <property type="match status" value="1"/>
</dbReference>
<dbReference type="EMBL" id="BMTL01000074">
    <property type="protein sequence ID" value="GGS31596.1"/>
    <property type="molecule type" value="Genomic_DNA"/>
</dbReference>
<feature type="domain" description="PKS/mFAS DH" evidence="12">
    <location>
        <begin position="920"/>
        <end position="1195"/>
    </location>
</feature>
<reference evidence="13" key="2">
    <citation type="submission" date="2020-09" db="EMBL/GenBank/DDBJ databases">
        <authorList>
            <person name="Sun Q."/>
            <person name="Ohkuma M."/>
        </authorList>
    </citation>
    <scope>NUCLEOTIDE SEQUENCE</scope>
    <source>
        <strain evidence="13">JCM 4386</strain>
    </source>
</reference>
<dbReference type="InterPro" id="IPR049552">
    <property type="entry name" value="PKS_DH_N"/>
</dbReference>
<dbReference type="Pfam" id="PF02801">
    <property type="entry name" value="Ketoacyl-synt_C"/>
    <property type="match status" value="1"/>
</dbReference>
<dbReference type="Pfam" id="PF14765">
    <property type="entry name" value="PS-DH"/>
    <property type="match status" value="1"/>
</dbReference>
<evidence type="ECO:0000256" key="7">
    <source>
        <dbReference type="ARBA" id="ARBA00023268"/>
    </source>
</evidence>
<keyword evidence="8" id="KW-0012">Acyltransferase</keyword>
<reference evidence="13" key="1">
    <citation type="journal article" date="2014" name="Int. J. Syst. Evol. Microbiol.">
        <title>Complete genome sequence of Corynebacterium casei LMG S-19264T (=DSM 44701T), isolated from a smear-ripened cheese.</title>
        <authorList>
            <consortium name="US DOE Joint Genome Institute (JGI-PGF)"/>
            <person name="Walter F."/>
            <person name="Albersmeier A."/>
            <person name="Kalinowski J."/>
            <person name="Ruckert C."/>
        </authorList>
    </citation>
    <scope>NUCLEOTIDE SEQUENCE</scope>
    <source>
        <strain evidence="13">JCM 4386</strain>
    </source>
</reference>
<dbReference type="GO" id="GO:0031177">
    <property type="term" value="F:phosphopantetheine binding"/>
    <property type="evidence" value="ECO:0007669"/>
    <property type="project" value="InterPro"/>
</dbReference>
<dbReference type="InterPro" id="IPR016035">
    <property type="entry name" value="Acyl_Trfase/lysoPLipase"/>
</dbReference>
<dbReference type="PROSITE" id="PS52019">
    <property type="entry name" value="PKS_MFAS_DH"/>
    <property type="match status" value="1"/>
</dbReference>
<evidence type="ECO:0000313" key="13">
    <source>
        <dbReference type="EMBL" id="GGS31596.1"/>
    </source>
</evidence>
<dbReference type="InterPro" id="IPR050091">
    <property type="entry name" value="PKS_NRPS_Biosynth_Enz"/>
</dbReference>
<dbReference type="InterPro" id="IPR049551">
    <property type="entry name" value="PKS_DH_C"/>
</dbReference>
<dbReference type="SMART" id="SM00825">
    <property type="entry name" value="PKS_KS"/>
    <property type="match status" value="1"/>
</dbReference>
<dbReference type="InterPro" id="IPR049900">
    <property type="entry name" value="PKS_mFAS_DH"/>
</dbReference>
<protein>
    <recommendedName>
        <fullName evidence="15">Type I polyketide synthase</fullName>
    </recommendedName>
</protein>
<dbReference type="InterPro" id="IPR020806">
    <property type="entry name" value="PKS_PP-bd"/>
</dbReference>
<dbReference type="InterPro" id="IPR042104">
    <property type="entry name" value="PKS_dehydratase_sf"/>
</dbReference>
<dbReference type="InterPro" id="IPR032821">
    <property type="entry name" value="PKS_assoc"/>
</dbReference>
<dbReference type="PROSITE" id="PS52004">
    <property type="entry name" value="KS3_2"/>
    <property type="match status" value="1"/>
</dbReference>
<dbReference type="GO" id="GO:0004315">
    <property type="term" value="F:3-oxoacyl-[acyl-carrier-protein] synthase activity"/>
    <property type="evidence" value="ECO:0007669"/>
    <property type="project" value="InterPro"/>
</dbReference>
<dbReference type="InterPro" id="IPR009081">
    <property type="entry name" value="PP-bd_ACP"/>
</dbReference>
<dbReference type="GO" id="GO:0006633">
    <property type="term" value="P:fatty acid biosynthetic process"/>
    <property type="evidence" value="ECO:0007669"/>
    <property type="project" value="InterPro"/>
</dbReference>
<evidence type="ECO:0000256" key="2">
    <source>
        <dbReference type="ARBA" id="ARBA00004792"/>
    </source>
</evidence>
<dbReference type="CDD" id="cd00833">
    <property type="entry name" value="PKS"/>
    <property type="match status" value="1"/>
</dbReference>
<dbReference type="Pfam" id="PF21089">
    <property type="entry name" value="PKS_DH_N"/>
    <property type="match status" value="1"/>
</dbReference>
<dbReference type="InterPro" id="IPR016039">
    <property type="entry name" value="Thiolase-like"/>
</dbReference>
<dbReference type="Gene3D" id="3.40.47.10">
    <property type="match status" value="1"/>
</dbReference>
<keyword evidence="4" id="KW-0597">Phosphoprotein</keyword>
<dbReference type="Gene3D" id="3.40.366.10">
    <property type="entry name" value="Malonyl-Coenzyme A Acyl Carrier Protein, domain 2"/>
    <property type="match status" value="1"/>
</dbReference>
<dbReference type="PROSITE" id="PS00012">
    <property type="entry name" value="PHOSPHOPANTETHEINE"/>
    <property type="match status" value="1"/>
</dbReference>
<evidence type="ECO:0000256" key="5">
    <source>
        <dbReference type="ARBA" id="ARBA00022679"/>
    </source>
</evidence>
<accession>A0A918GEY6</accession>
<dbReference type="PANTHER" id="PTHR43775:SF51">
    <property type="entry name" value="INACTIVE PHENOLPHTHIOCEROL SYNTHESIS POLYKETIDE SYNTHASE TYPE I PKS1-RELATED"/>
    <property type="match status" value="1"/>
</dbReference>
<comment type="pathway">
    <text evidence="2">Antibiotic biosynthesis.</text>
</comment>
<dbReference type="Pfam" id="PF08990">
    <property type="entry name" value="Docking"/>
    <property type="match status" value="1"/>
</dbReference>
<dbReference type="InterPro" id="IPR001227">
    <property type="entry name" value="Ac_transferase_dom_sf"/>
</dbReference>
<dbReference type="Gene3D" id="3.10.129.110">
    <property type="entry name" value="Polyketide synthase dehydratase"/>
    <property type="match status" value="1"/>
</dbReference>
<evidence type="ECO:0000313" key="14">
    <source>
        <dbReference type="Proteomes" id="UP000606194"/>
    </source>
</evidence>
<dbReference type="SUPFAM" id="SSF47336">
    <property type="entry name" value="ACP-like"/>
    <property type="match status" value="1"/>
</dbReference>
<dbReference type="InterPro" id="IPR018201">
    <property type="entry name" value="Ketoacyl_synth_AS"/>
</dbReference>
<comment type="cofactor">
    <cofactor evidence="1">
        <name>pantetheine 4'-phosphate</name>
        <dbReference type="ChEBI" id="CHEBI:47942"/>
    </cofactor>
</comment>
<feature type="active site" description="Proton acceptor; for dehydratase activity" evidence="9">
    <location>
        <position position="952"/>
    </location>
</feature>
<dbReference type="Gene3D" id="1.10.1200.10">
    <property type="entry name" value="ACP-like"/>
    <property type="match status" value="1"/>
</dbReference>
<dbReference type="InterPro" id="IPR014030">
    <property type="entry name" value="Ketoacyl_synth_N"/>
</dbReference>
<dbReference type="PROSITE" id="PS50075">
    <property type="entry name" value="CARRIER"/>
    <property type="match status" value="1"/>
</dbReference>
<dbReference type="GO" id="GO:0033068">
    <property type="term" value="P:macrolide biosynthetic process"/>
    <property type="evidence" value="ECO:0007669"/>
    <property type="project" value="UniProtKB-ARBA"/>
</dbReference>
<comment type="caution">
    <text evidence="13">The sequence shown here is derived from an EMBL/GenBank/DDBJ whole genome shotgun (WGS) entry which is preliminary data.</text>
</comment>
<evidence type="ECO:0000259" key="12">
    <source>
        <dbReference type="PROSITE" id="PS52019"/>
    </source>
</evidence>
<dbReference type="Gene3D" id="3.40.50.720">
    <property type="entry name" value="NAD(P)-binding Rossmann-like Domain"/>
    <property type="match status" value="1"/>
</dbReference>
<keyword evidence="6" id="KW-0045">Antibiotic biosynthesis</keyword>
<dbReference type="GO" id="GO:0004312">
    <property type="term" value="F:fatty acid synthase activity"/>
    <property type="evidence" value="ECO:0007669"/>
    <property type="project" value="TreeGrafter"/>
</dbReference>
<dbReference type="PROSITE" id="PS00606">
    <property type="entry name" value="KS3_1"/>
    <property type="match status" value="1"/>
</dbReference>
<dbReference type="SMART" id="SM01294">
    <property type="entry name" value="PKS_PP_betabranch"/>
    <property type="match status" value="1"/>
</dbReference>
<feature type="region of interest" description="N-terminal hotdog fold" evidence="9">
    <location>
        <begin position="920"/>
        <end position="1042"/>
    </location>
</feature>
<evidence type="ECO:0000259" key="11">
    <source>
        <dbReference type="PROSITE" id="PS52004"/>
    </source>
</evidence>
<evidence type="ECO:0008006" key="15">
    <source>
        <dbReference type="Google" id="ProtNLM"/>
    </source>
</evidence>
<dbReference type="Pfam" id="PF00698">
    <property type="entry name" value="Acyl_transf_1"/>
    <property type="match status" value="1"/>
</dbReference>
<feature type="region of interest" description="C-terminal hotdog fold" evidence="9">
    <location>
        <begin position="1054"/>
        <end position="1195"/>
    </location>
</feature>
<dbReference type="InterPro" id="IPR014043">
    <property type="entry name" value="Acyl_transferase_dom"/>
</dbReference>
<dbReference type="Pfam" id="PF16197">
    <property type="entry name" value="KAsynt_C_assoc"/>
    <property type="match status" value="1"/>
</dbReference>
<dbReference type="InterPro" id="IPR006162">
    <property type="entry name" value="Ppantetheine_attach_site"/>
</dbReference>
<dbReference type="Gene3D" id="3.30.70.3290">
    <property type="match status" value="1"/>
</dbReference>
<dbReference type="SMART" id="SM00827">
    <property type="entry name" value="PKS_AT"/>
    <property type="match status" value="1"/>
</dbReference>
<dbReference type="FunFam" id="3.40.366.10:FF:000002">
    <property type="entry name" value="Probable polyketide synthase 2"/>
    <property type="match status" value="1"/>
</dbReference>
<dbReference type="InterPro" id="IPR020841">
    <property type="entry name" value="PKS_Beta-ketoAc_synthase_dom"/>
</dbReference>
<dbReference type="Pfam" id="PF00109">
    <property type="entry name" value="ketoacyl-synt"/>
    <property type="match status" value="1"/>
</dbReference>
<dbReference type="PANTHER" id="PTHR43775">
    <property type="entry name" value="FATTY ACID SYNTHASE"/>
    <property type="match status" value="1"/>
</dbReference>
<dbReference type="Pfam" id="PF00550">
    <property type="entry name" value="PP-binding"/>
    <property type="match status" value="1"/>
</dbReference>
<feature type="active site" description="Proton donor; for dehydratase activity" evidence="9">
    <location>
        <position position="1114"/>
    </location>
</feature>
<feature type="domain" description="Carrier" evidence="10">
    <location>
        <begin position="1451"/>
        <end position="1526"/>
    </location>
</feature>
<dbReference type="InterPro" id="IPR014031">
    <property type="entry name" value="Ketoacyl_synth_C"/>
</dbReference>
<dbReference type="FunFam" id="3.40.47.10:FF:000019">
    <property type="entry name" value="Polyketide synthase type I"/>
    <property type="match status" value="1"/>
</dbReference>
<dbReference type="InterPro" id="IPR020807">
    <property type="entry name" value="PKS_DH"/>
</dbReference>
<evidence type="ECO:0000256" key="8">
    <source>
        <dbReference type="ARBA" id="ARBA00023315"/>
    </source>
</evidence>
<dbReference type="InterPro" id="IPR015083">
    <property type="entry name" value="NorB/c/GfsB-D-like_docking"/>
</dbReference>
<dbReference type="Proteomes" id="UP000606194">
    <property type="component" value="Unassembled WGS sequence"/>
</dbReference>
<dbReference type="InterPro" id="IPR036736">
    <property type="entry name" value="ACP-like_sf"/>
</dbReference>
<dbReference type="SUPFAM" id="SSF53901">
    <property type="entry name" value="Thiolase-like"/>
    <property type="match status" value="1"/>
</dbReference>
<evidence type="ECO:0000256" key="6">
    <source>
        <dbReference type="ARBA" id="ARBA00023194"/>
    </source>
</evidence>
<organism evidence="13 14">
    <name type="scientific">Streptomyces humidus</name>
    <dbReference type="NCBI Taxonomy" id="52259"/>
    <lineage>
        <taxon>Bacteria</taxon>
        <taxon>Bacillati</taxon>
        <taxon>Actinomycetota</taxon>
        <taxon>Actinomycetes</taxon>
        <taxon>Kitasatosporales</taxon>
        <taxon>Streptomycetaceae</taxon>
        <taxon>Streptomyces</taxon>
    </lineage>
</organism>
<dbReference type="SUPFAM" id="SSF52151">
    <property type="entry name" value="FabD/lysophospholipase-like"/>
    <property type="match status" value="1"/>
</dbReference>
<keyword evidence="7" id="KW-0511">Multifunctional enzyme</keyword>
<keyword evidence="14" id="KW-1185">Reference proteome</keyword>
<keyword evidence="3" id="KW-0596">Phosphopantetheine</keyword>
<evidence type="ECO:0000256" key="1">
    <source>
        <dbReference type="ARBA" id="ARBA00001957"/>
    </source>
</evidence>
<keyword evidence="5" id="KW-0808">Transferase</keyword>
<evidence type="ECO:0000256" key="4">
    <source>
        <dbReference type="ARBA" id="ARBA00022553"/>
    </source>
</evidence>
<proteinExistence type="predicted"/>
<evidence type="ECO:0000256" key="9">
    <source>
        <dbReference type="PROSITE-ProRule" id="PRU01363"/>
    </source>
</evidence>
<evidence type="ECO:0000256" key="3">
    <source>
        <dbReference type="ARBA" id="ARBA00022450"/>
    </source>
</evidence>
<sequence length="1615" mass="169684">MAAEDKLRSYLKQATKDLVQARRRLAELEGTGEEAVAVVGIGCRYPGGVTSGDDLWELVRSGTDAIGGFPEDRGWDTAALYHPDPENSGTAYTRQGGFLHDAAGFDNEFFGISPREALAMDPQQRLLLETSWEALEHAGIAPHTLRGSRTGVFAGVMFQEYGPRLADAPEEVEAYLGTGVTGSVASGRVAYVLGLEGPAVTVDTACSSSLVALHLACQSLRSGDSSLALAGGVAVMSSPGMFLEFSRQRGLAPDGRCKAFSADADGTGFAEGAGVLVLERLSDARRNGHRVLAVVRGTAVNQDGASNGLTAPNGPSQQRVIRQALANARLEPADVDVVEAHGTGTRLGDPIEAQAVIATYGQNRQLPVWIGSLKSNIGHTQAAAGVGAVIKMVMALQAGVLPKTLHADEATPRVDWTEGAVRLLTEQQEWITPDGRPCRAGVSSFGISGTNAHVILEQAPADEPPRDEPVPALLPWVLSARTPRALRAQAERLLPVVADADPAQVARTLATARTPFEHRAVVLGTGTGRLTEGLAAVAAGTHPLTGLAPDVARPVFVFPGQGSQWAAMATELLAEHEEFARSVRACDQALHEFTGWSVEAVLRQDPDAPSLERIDVIQPALFTVMVSLAALWRSYGIEPAAVVGHSQGEVAAAHVAGALSLRDAARIIALRSRAWLTLAGRGAMASVSLSAEDTTARLVPWGEKLAVAAENAPGLCSVAGGPDALTEFLDTLTREGIRSKRILGVDTAGHTPQVDGLRDRLLDELRPVAPEPPLVPMYSTVTGRLLADDEPLDTAYWYRNMREPVLFKAAVTALRAAGHNTFIEVSPHPVLIPAVEETTQGAARTVPTLRRDEGGTDRVVCSLAEAFLAGAPVDFSALLPGTSRADLPTYPFQHQRYWLAPGGPATSGDLGTAGLALAGHPLLGAFVSLPDSEGGVFTGRLSLDTHPWLADHVVAGAVVFPATACVELALHAGAALGCPAVAELTMEAPLVLPEQGAVRLRVTVSAPDHEGRRGVSLHSGPAADDDWTCHLRGVLTPAVPEPVPAPASWPPPGAEPVDVPALRDRLAARGYGYGPAFHGLTALWHAGDDLYAEVTLPEPAGTDPAYRLHPALLDAALQSLLAVTDEGEPGYRMPFLWTGIALHREVGRTLRVRLAPGGTGPLTDELSITLTDPDGHSVGRIGSLVMRPVDPARLRLSGDPAALYETADARLTRHTPPTEASWPALGPDHTVLLTYDTVSRPVAECLARHLAHGLDVGHLLLAGPDPEPLRVVLEAAAATVTAVPGDLADRDAVDALLTTHGVDIVIHTAAYDATALEELTRELPLFVASPVTPTLPDPGAADLLAGRRAAGAAGLSLTWVTGPAPYVLPLSPGRIADLFDDALRAAAPGLVAAALDLPALRIAAQRGQSVPEPLRGLVVARTAPTGDPQAHPDAPAWRELLATTPADEREELLTDLVRGEIAAVLGHPDISGIDADRALKELGFDSVSVVRLRNRLGTATGLALPATIAFDHPNAAALARHLSENLAADHAPQDAEPYDTPPDSALDDNDVRRALAAIPYERLRSSGLLGELLTLAGTAPAAEERDHRRDQIEEIDDMDLDSLVGMVLDRGGDEQ</sequence>